<dbReference type="EMBL" id="SMMG02000001">
    <property type="protein sequence ID" value="KAA3486642.1"/>
    <property type="molecule type" value="Genomic_DNA"/>
</dbReference>
<evidence type="ECO:0000313" key="2">
    <source>
        <dbReference type="Proteomes" id="UP000325315"/>
    </source>
</evidence>
<dbReference type="GO" id="GO:0003964">
    <property type="term" value="F:RNA-directed DNA polymerase activity"/>
    <property type="evidence" value="ECO:0007669"/>
    <property type="project" value="UniProtKB-KW"/>
</dbReference>
<keyword evidence="1" id="KW-0548">Nucleotidyltransferase</keyword>
<keyword evidence="1" id="KW-0695">RNA-directed DNA polymerase</keyword>
<protein>
    <submittedName>
        <fullName evidence="1">Reverse transcriptase</fullName>
    </submittedName>
</protein>
<dbReference type="Proteomes" id="UP000325315">
    <property type="component" value="Unassembled WGS sequence"/>
</dbReference>
<name>A0A5B6X0Q1_9ROSI</name>
<sequence>MGHILSGLEHCITEEMNQKLTAKYSADKQIWHIVGRDVSNFCLSILNEGMSLEPSNVRNIVLIPKTVQPTNLSNFRLISLCTILYNVISKTVQKKKRREREFGIENGYE</sequence>
<comment type="caution">
    <text evidence="1">The sequence shown here is derived from an EMBL/GenBank/DDBJ whole genome shotgun (WGS) entry which is preliminary data.</text>
</comment>
<dbReference type="OrthoDB" id="684496at2759"/>
<keyword evidence="2" id="KW-1185">Reference proteome</keyword>
<reference evidence="2" key="1">
    <citation type="journal article" date="2019" name="Plant Biotechnol. J.">
        <title>Genome sequencing of the Australian wild diploid species Gossypium australe highlights disease resistance and delayed gland morphogenesis.</title>
        <authorList>
            <person name="Cai Y."/>
            <person name="Cai X."/>
            <person name="Wang Q."/>
            <person name="Wang P."/>
            <person name="Zhang Y."/>
            <person name="Cai C."/>
            <person name="Xu Y."/>
            <person name="Wang K."/>
            <person name="Zhou Z."/>
            <person name="Wang C."/>
            <person name="Geng S."/>
            <person name="Li B."/>
            <person name="Dong Q."/>
            <person name="Hou Y."/>
            <person name="Wang H."/>
            <person name="Ai P."/>
            <person name="Liu Z."/>
            <person name="Yi F."/>
            <person name="Sun M."/>
            <person name="An G."/>
            <person name="Cheng J."/>
            <person name="Zhang Y."/>
            <person name="Shi Q."/>
            <person name="Xie Y."/>
            <person name="Shi X."/>
            <person name="Chang Y."/>
            <person name="Huang F."/>
            <person name="Chen Y."/>
            <person name="Hong S."/>
            <person name="Mi L."/>
            <person name="Sun Q."/>
            <person name="Zhang L."/>
            <person name="Zhou B."/>
            <person name="Peng R."/>
            <person name="Zhang X."/>
            <person name="Liu F."/>
        </authorList>
    </citation>
    <scope>NUCLEOTIDE SEQUENCE [LARGE SCALE GENOMIC DNA]</scope>
    <source>
        <strain evidence="2">cv. PA1801</strain>
    </source>
</reference>
<proteinExistence type="predicted"/>
<organism evidence="1 2">
    <name type="scientific">Gossypium australe</name>
    <dbReference type="NCBI Taxonomy" id="47621"/>
    <lineage>
        <taxon>Eukaryota</taxon>
        <taxon>Viridiplantae</taxon>
        <taxon>Streptophyta</taxon>
        <taxon>Embryophyta</taxon>
        <taxon>Tracheophyta</taxon>
        <taxon>Spermatophyta</taxon>
        <taxon>Magnoliopsida</taxon>
        <taxon>eudicotyledons</taxon>
        <taxon>Gunneridae</taxon>
        <taxon>Pentapetalae</taxon>
        <taxon>rosids</taxon>
        <taxon>malvids</taxon>
        <taxon>Malvales</taxon>
        <taxon>Malvaceae</taxon>
        <taxon>Malvoideae</taxon>
        <taxon>Gossypium</taxon>
    </lineage>
</organism>
<keyword evidence="1" id="KW-0808">Transferase</keyword>
<gene>
    <name evidence="1" type="ORF">EPI10_030528</name>
</gene>
<evidence type="ECO:0000313" key="1">
    <source>
        <dbReference type="EMBL" id="KAA3486642.1"/>
    </source>
</evidence>
<accession>A0A5B6X0Q1</accession>
<dbReference type="AlphaFoldDB" id="A0A5B6X0Q1"/>